<dbReference type="PROSITE" id="PS50110">
    <property type="entry name" value="RESPONSE_REGULATORY"/>
    <property type="match status" value="1"/>
</dbReference>
<organism evidence="10 11">
    <name type="scientific">Kouleothrix aurantiaca</name>
    <dbReference type="NCBI Taxonomy" id="186479"/>
    <lineage>
        <taxon>Bacteria</taxon>
        <taxon>Bacillati</taxon>
        <taxon>Chloroflexota</taxon>
        <taxon>Chloroflexia</taxon>
        <taxon>Chloroflexales</taxon>
        <taxon>Roseiflexineae</taxon>
        <taxon>Roseiflexaceae</taxon>
        <taxon>Kouleothrix</taxon>
    </lineage>
</organism>
<feature type="DNA-binding region" description="OmpR/PhoB-type" evidence="7">
    <location>
        <begin position="132"/>
        <end position="221"/>
    </location>
</feature>
<dbReference type="EMBL" id="LJCR01002851">
    <property type="protein sequence ID" value="KPV48199.1"/>
    <property type="molecule type" value="Genomic_DNA"/>
</dbReference>
<dbReference type="Proteomes" id="UP000050509">
    <property type="component" value="Unassembled WGS sequence"/>
</dbReference>
<evidence type="ECO:0000259" key="9">
    <source>
        <dbReference type="PROSITE" id="PS51755"/>
    </source>
</evidence>
<feature type="domain" description="Response regulatory" evidence="8">
    <location>
        <begin position="4"/>
        <end position="118"/>
    </location>
</feature>
<dbReference type="GO" id="GO:0005829">
    <property type="term" value="C:cytosol"/>
    <property type="evidence" value="ECO:0007669"/>
    <property type="project" value="TreeGrafter"/>
</dbReference>
<dbReference type="Pfam" id="PF00072">
    <property type="entry name" value="Response_reg"/>
    <property type="match status" value="1"/>
</dbReference>
<dbReference type="GO" id="GO:0006355">
    <property type="term" value="P:regulation of DNA-templated transcription"/>
    <property type="evidence" value="ECO:0007669"/>
    <property type="project" value="InterPro"/>
</dbReference>
<keyword evidence="3" id="KW-0805">Transcription regulation</keyword>
<keyword evidence="4 7" id="KW-0238">DNA-binding</keyword>
<evidence type="ECO:0000259" key="8">
    <source>
        <dbReference type="PROSITE" id="PS50110"/>
    </source>
</evidence>
<dbReference type="InterPro" id="IPR036388">
    <property type="entry name" value="WH-like_DNA-bd_sf"/>
</dbReference>
<dbReference type="InterPro" id="IPR001867">
    <property type="entry name" value="OmpR/PhoB-type_DNA-bd"/>
</dbReference>
<feature type="modified residue" description="4-aspartylphosphate" evidence="6">
    <location>
        <position position="53"/>
    </location>
</feature>
<feature type="domain" description="OmpR/PhoB-type" evidence="9">
    <location>
        <begin position="132"/>
        <end position="221"/>
    </location>
</feature>
<feature type="non-terminal residue" evidence="10">
    <location>
        <position position="221"/>
    </location>
</feature>
<dbReference type="GO" id="GO:0000156">
    <property type="term" value="F:phosphorelay response regulator activity"/>
    <property type="evidence" value="ECO:0007669"/>
    <property type="project" value="TreeGrafter"/>
</dbReference>
<evidence type="ECO:0000256" key="1">
    <source>
        <dbReference type="ARBA" id="ARBA00022553"/>
    </source>
</evidence>
<name>A0A0P9CR71_9CHLR</name>
<evidence type="ECO:0000256" key="7">
    <source>
        <dbReference type="PROSITE-ProRule" id="PRU01091"/>
    </source>
</evidence>
<dbReference type="PANTHER" id="PTHR48111">
    <property type="entry name" value="REGULATOR OF RPOS"/>
    <property type="match status" value="1"/>
</dbReference>
<keyword evidence="5" id="KW-0804">Transcription</keyword>
<dbReference type="GO" id="GO:0032993">
    <property type="term" value="C:protein-DNA complex"/>
    <property type="evidence" value="ECO:0007669"/>
    <property type="project" value="TreeGrafter"/>
</dbReference>
<dbReference type="FunFam" id="3.40.50.2300:FF:000001">
    <property type="entry name" value="DNA-binding response regulator PhoB"/>
    <property type="match status" value="1"/>
</dbReference>
<evidence type="ECO:0000313" key="11">
    <source>
        <dbReference type="Proteomes" id="UP000050509"/>
    </source>
</evidence>
<dbReference type="InterPro" id="IPR001789">
    <property type="entry name" value="Sig_transdc_resp-reg_receiver"/>
</dbReference>
<dbReference type="Gene3D" id="1.10.10.10">
    <property type="entry name" value="Winged helix-like DNA-binding domain superfamily/Winged helix DNA-binding domain"/>
    <property type="match status" value="1"/>
</dbReference>
<evidence type="ECO:0000256" key="3">
    <source>
        <dbReference type="ARBA" id="ARBA00023015"/>
    </source>
</evidence>
<dbReference type="SMART" id="SM00448">
    <property type="entry name" value="REC"/>
    <property type="match status" value="1"/>
</dbReference>
<reference evidence="10 11" key="1">
    <citation type="submission" date="2015-09" db="EMBL/GenBank/DDBJ databases">
        <title>Draft genome sequence of Kouleothrix aurantiaca JCM 19913.</title>
        <authorList>
            <person name="Hemp J."/>
        </authorList>
    </citation>
    <scope>NUCLEOTIDE SEQUENCE [LARGE SCALE GENOMIC DNA]</scope>
    <source>
        <strain evidence="10 11">COM-B</strain>
    </source>
</reference>
<evidence type="ECO:0000256" key="5">
    <source>
        <dbReference type="ARBA" id="ARBA00023163"/>
    </source>
</evidence>
<gene>
    <name evidence="10" type="ORF">SE17_39355</name>
</gene>
<dbReference type="GO" id="GO:0000976">
    <property type="term" value="F:transcription cis-regulatory region binding"/>
    <property type="evidence" value="ECO:0007669"/>
    <property type="project" value="TreeGrafter"/>
</dbReference>
<dbReference type="PANTHER" id="PTHR48111:SF1">
    <property type="entry name" value="TWO-COMPONENT RESPONSE REGULATOR ORR33"/>
    <property type="match status" value="1"/>
</dbReference>
<dbReference type="Gene3D" id="3.40.50.2300">
    <property type="match status" value="1"/>
</dbReference>
<dbReference type="CDD" id="cd17574">
    <property type="entry name" value="REC_OmpR"/>
    <property type="match status" value="1"/>
</dbReference>
<dbReference type="SUPFAM" id="SSF52172">
    <property type="entry name" value="CheY-like"/>
    <property type="match status" value="1"/>
</dbReference>
<dbReference type="SMART" id="SM00862">
    <property type="entry name" value="Trans_reg_C"/>
    <property type="match status" value="1"/>
</dbReference>
<evidence type="ECO:0000313" key="10">
    <source>
        <dbReference type="EMBL" id="KPV48199.1"/>
    </source>
</evidence>
<keyword evidence="1 6" id="KW-0597">Phosphoprotein</keyword>
<dbReference type="SUPFAM" id="SSF46894">
    <property type="entry name" value="C-terminal effector domain of the bipartite response regulators"/>
    <property type="match status" value="1"/>
</dbReference>
<dbReference type="CDD" id="cd00383">
    <property type="entry name" value="trans_reg_C"/>
    <property type="match status" value="1"/>
</dbReference>
<dbReference type="InterPro" id="IPR039420">
    <property type="entry name" value="WalR-like"/>
</dbReference>
<accession>A0A0P9CR71</accession>
<comment type="caution">
    <text evidence="10">The sequence shown here is derived from an EMBL/GenBank/DDBJ whole genome shotgun (WGS) entry which is preliminary data.</text>
</comment>
<dbReference type="InterPro" id="IPR011006">
    <property type="entry name" value="CheY-like_superfamily"/>
</dbReference>
<evidence type="ECO:0000256" key="6">
    <source>
        <dbReference type="PROSITE-ProRule" id="PRU00169"/>
    </source>
</evidence>
<proteinExistence type="predicted"/>
<dbReference type="Pfam" id="PF00486">
    <property type="entry name" value="Trans_reg_C"/>
    <property type="match status" value="1"/>
</dbReference>
<keyword evidence="2" id="KW-0902">Two-component regulatory system</keyword>
<keyword evidence="11" id="KW-1185">Reference proteome</keyword>
<dbReference type="Gene3D" id="6.10.250.690">
    <property type="match status" value="1"/>
</dbReference>
<dbReference type="InterPro" id="IPR016032">
    <property type="entry name" value="Sig_transdc_resp-reg_C-effctor"/>
</dbReference>
<dbReference type="PROSITE" id="PS51755">
    <property type="entry name" value="OMPR_PHOB"/>
    <property type="match status" value="1"/>
</dbReference>
<evidence type="ECO:0000256" key="4">
    <source>
        <dbReference type="ARBA" id="ARBA00023125"/>
    </source>
</evidence>
<dbReference type="AlphaFoldDB" id="A0A0P9CR71"/>
<sequence>MNKRILFVEDEPGLVMTLTDRLRNEGYAVETSTDGESGFARASSERFDAIILDVMLPRKSGLDVCRDLRQRGVTTPLIMLTARGQIVDKVVGLKLGADDYLTKPFEMSELLARLEALLRRAPAAEASPPPATDVYQFGPVRVDFRRAEVEQQGQAIELSALEFRLLRYFIEHRGATISRDELLNEVWGYHALVSTRTVDVHVAWLRQKIEQNPRHPQYILT</sequence>
<protein>
    <submittedName>
        <fullName evidence="10">Chemotaxis protein CheY</fullName>
    </submittedName>
</protein>
<evidence type="ECO:0000256" key="2">
    <source>
        <dbReference type="ARBA" id="ARBA00023012"/>
    </source>
</evidence>